<name>A0A8X6QPF5_NEPPI</name>
<comment type="caution">
    <text evidence="1">The sequence shown here is derived from an EMBL/GenBank/DDBJ whole genome shotgun (WGS) entry which is preliminary data.</text>
</comment>
<evidence type="ECO:0000313" key="2">
    <source>
        <dbReference type="Proteomes" id="UP000887013"/>
    </source>
</evidence>
<accession>A0A8X6QPF5</accession>
<dbReference type="Proteomes" id="UP000887013">
    <property type="component" value="Unassembled WGS sequence"/>
</dbReference>
<organism evidence="1 2">
    <name type="scientific">Nephila pilipes</name>
    <name type="common">Giant wood spider</name>
    <name type="synonym">Nephila maculata</name>
    <dbReference type="NCBI Taxonomy" id="299642"/>
    <lineage>
        <taxon>Eukaryota</taxon>
        <taxon>Metazoa</taxon>
        <taxon>Ecdysozoa</taxon>
        <taxon>Arthropoda</taxon>
        <taxon>Chelicerata</taxon>
        <taxon>Arachnida</taxon>
        <taxon>Araneae</taxon>
        <taxon>Araneomorphae</taxon>
        <taxon>Entelegynae</taxon>
        <taxon>Araneoidea</taxon>
        <taxon>Nephilidae</taxon>
        <taxon>Nephila</taxon>
    </lineage>
</organism>
<keyword evidence="2" id="KW-1185">Reference proteome</keyword>
<reference evidence="1" key="1">
    <citation type="submission" date="2020-08" db="EMBL/GenBank/DDBJ databases">
        <title>Multicomponent nature underlies the extraordinary mechanical properties of spider dragline silk.</title>
        <authorList>
            <person name="Kono N."/>
            <person name="Nakamura H."/>
            <person name="Mori M."/>
            <person name="Yoshida Y."/>
            <person name="Ohtoshi R."/>
            <person name="Malay A.D."/>
            <person name="Moran D.A.P."/>
            <person name="Tomita M."/>
            <person name="Numata K."/>
            <person name="Arakawa K."/>
        </authorList>
    </citation>
    <scope>NUCLEOTIDE SEQUENCE</scope>
</reference>
<evidence type="ECO:0000313" key="1">
    <source>
        <dbReference type="EMBL" id="GFU37849.1"/>
    </source>
</evidence>
<dbReference type="EMBL" id="BMAW01084290">
    <property type="protein sequence ID" value="GFU37849.1"/>
    <property type="molecule type" value="Genomic_DNA"/>
</dbReference>
<dbReference type="AlphaFoldDB" id="A0A8X6QPF5"/>
<protein>
    <submittedName>
        <fullName evidence="1">Uncharacterized protein</fullName>
    </submittedName>
</protein>
<gene>
    <name evidence="1" type="ORF">NPIL_646511</name>
</gene>
<sequence length="84" mass="9543">MRVESRHRRLKTQDGFLQTVLKEMDGVDIPSRIELLLPPINPLEASKILYHLDLMTLALRDQNSSAALFSAGMETIYNCFPLKA</sequence>
<proteinExistence type="predicted"/>
<dbReference type="OrthoDB" id="6630077at2759"/>